<evidence type="ECO:0000259" key="2">
    <source>
        <dbReference type="PROSITE" id="PS50112"/>
    </source>
</evidence>
<dbReference type="InterPro" id="IPR029787">
    <property type="entry name" value="Nucleotide_cyclase"/>
</dbReference>
<dbReference type="Gene3D" id="3.30.70.270">
    <property type="match status" value="1"/>
</dbReference>
<dbReference type="EMBL" id="JAFEUP010000006">
    <property type="protein sequence ID" value="MBM7062840.1"/>
    <property type="molecule type" value="Genomic_DNA"/>
</dbReference>
<dbReference type="SUPFAM" id="SSF141868">
    <property type="entry name" value="EAL domain-like"/>
    <property type="match status" value="1"/>
</dbReference>
<evidence type="ECO:0000313" key="5">
    <source>
        <dbReference type="EMBL" id="MBM7062840.1"/>
    </source>
</evidence>
<dbReference type="SMART" id="SM00267">
    <property type="entry name" value="GGDEF"/>
    <property type="match status" value="1"/>
</dbReference>
<organism evidence="5 6">
    <name type="scientific">Zestomonas insulae</name>
    <dbReference type="NCBI Taxonomy" id="2809017"/>
    <lineage>
        <taxon>Bacteria</taxon>
        <taxon>Pseudomonadati</taxon>
        <taxon>Pseudomonadota</taxon>
        <taxon>Gammaproteobacteria</taxon>
        <taxon>Pseudomonadales</taxon>
        <taxon>Pseudomonadaceae</taxon>
        <taxon>Zestomonas</taxon>
    </lineage>
</organism>
<dbReference type="PROSITE" id="PS50883">
    <property type="entry name" value="EAL"/>
    <property type="match status" value="1"/>
</dbReference>
<dbReference type="InterPro" id="IPR043128">
    <property type="entry name" value="Rev_trsase/Diguanyl_cyclase"/>
</dbReference>
<dbReference type="CDD" id="cd12915">
    <property type="entry name" value="PDC2_DGC_like"/>
    <property type="match status" value="1"/>
</dbReference>
<dbReference type="InterPro" id="IPR035965">
    <property type="entry name" value="PAS-like_dom_sf"/>
</dbReference>
<keyword evidence="1" id="KW-1133">Transmembrane helix</keyword>
<dbReference type="PANTHER" id="PTHR44757:SF2">
    <property type="entry name" value="BIOFILM ARCHITECTURE MAINTENANCE PROTEIN MBAA"/>
    <property type="match status" value="1"/>
</dbReference>
<dbReference type="SMART" id="SM00086">
    <property type="entry name" value="PAC"/>
    <property type="match status" value="1"/>
</dbReference>
<dbReference type="InterPro" id="IPR052155">
    <property type="entry name" value="Biofilm_reg_signaling"/>
</dbReference>
<feature type="domain" description="PAS" evidence="2">
    <location>
        <begin position="325"/>
        <end position="366"/>
    </location>
</feature>
<dbReference type="SUPFAM" id="SSF55073">
    <property type="entry name" value="Nucleotide cyclase"/>
    <property type="match status" value="1"/>
</dbReference>
<dbReference type="NCBIfam" id="TIGR00254">
    <property type="entry name" value="GGDEF"/>
    <property type="match status" value="1"/>
</dbReference>
<dbReference type="Proteomes" id="UP000717995">
    <property type="component" value="Unassembled WGS sequence"/>
</dbReference>
<evidence type="ECO:0000313" key="6">
    <source>
        <dbReference type="Proteomes" id="UP000717995"/>
    </source>
</evidence>
<feature type="transmembrane region" description="Helical" evidence="1">
    <location>
        <begin position="295"/>
        <end position="315"/>
    </location>
</feature>
<comment type="caution">
    <text evidence="5">The sequence shown here is derived from an EMBL/GenBank/DDBJ whole genome shotgun (WGS) entry which is preliminary data.</text>
</comment>
<dbReference type="RefSeq" id="WP_205350019.1">
    <property type="nucleotide sequence ID" value="NZ_JAFEUP010000006.1"/>
</dbReference>
<evidence type="ECO:0000259" key="4">
    <source>
        <dbReference type="PROSITE" id="PS50887"/>
    </source>
</evidence>
<dbReference type="Gene3D" id="3.30.450.20">
    <property type="entry name" value="PAS domain"/>
    <property type="match status" value="2"/>
</dbReference>
<dbReference type="Gene3D" id="3.20.20.450">
    <property type="entry name" value="EAL domain"/>
    <property type="match status" value="1"/>
</dbReference>
<keyword evidence="1" id="KW-0812">Transmembrane</keyword>
<reference evidence="5 6" key="1">
    <citation type="submission" date="2021-02" db="EMBL/GenBank/DDBJ databases">
        <authorList>
            <person name="Lee D.-H."/>
        </authorList>
    </citation>
    <scope>NUCLEOTIDE SEQUENCE [LARGE SCALE GENOMIC DNA]</scope>
    <source>
        <strain evidence="5 6">UL073</strain>
    </source>
</reference>
<feature type="domain" description="GGDEF" evidence="4">
    <location>
        <begin position="487"/>
        <end position="620"/>
    </location>
</feature>
<dbReference type="PROSITE" id="PS50112">
    <property type="entry name" value="PAS"/>
    <property type="match status" value="1"/>
</dbReference>
<dbReference type="InterPro" id="IPR001610">
    <property type="entry name" value="PAC"/>
</dbReference>
<dbReference type="CDD" id="cd01948">
    <property type="entry name" value="EAL"/>
    <property type="match status" value="1"/>
</dbReference>
<dbReference type="InterPro" id="IPR013767">
    <property type="entry name" value="PAS_fold"/>
</dbReference>
<gene>
    <name evidence="5" type="ORF">JQX08_19165</name>
</gene>
<dbReference type="CDD" id="cd00130">
    <property type="entry name" value="PAS"/>
    <property type="match status" value="1"/>
</dbReference>
<sequence length="889" mass="99233">MASALDALVRNPDALPRRRIGIAFYSAVLVLLLLAIGLSGWNIYRDYRMTGDQVRQNISALSHALEGYISAVLQQSYESIRVTAQELSLARSTPLDETGTYAVLSDAMRYDPVSSYLFARREGRLYAVDAVGQPVVAEPILRKLESIGLQPGGTPLFYPPLQLPGRSEFMLPLMIEVRTSQGPSAQIGALVSTERFGQLMQRLGLGADMNAGMVDDSGTVLYRTPQAEQYVGKPLPADSPMRPLLSQQHFQVVEGASIDGQPTLFAISPSQRFPVHAVAGETTASYQLPWLRRSLSNLALLALSLLFMGLVAWQLRRLIGQISQSEQFYRRLFTDISDGVLLLDSDGRVQAANPRAAELFGVERTEQLFGQRPSDLSPEHQPDGRLSRSSSLASLHQLIHGLTNEVAREWRFRRSDNQQEFDCDLRATVFHWQQRSLLLLVFNDITEHKRYVAEQEYLASHDQLTRLPNRYWLVRHIEQRVARAPQGLFAVLLLDMNRFKEVNDTLGHQHGDEVLQELGRRLGDWLVAHDAVIARLGGDEMAIVSTDMRDEIAVGQLCQGVSEVLRQPLSVGGIQLELSASIGVACYPEHADNAGDLLRCADIAMYQAKHGRRDYLLYHRSGDNYTPERLALHTQLGRAIREGGLFLHYQPKVRLADEQVVGFEALLRWQHPEKGLISPAEFIPLAESTELIHPLTHWVLDEALRQSREWSERGLGTRLAINISANNLRNPHFVGELQSLLSQHQVAAELIELEVTEGTLLVDPEQALRSLQAIRDLGVTLSIDDFGTGYSSLAYLKRLPVQVLKIDRTFVSAMIHNQSDAMIVQSTVALGHNFAMQVVAEGVEDAETAAALVRLGCDIAQGYHFGRPMPAEQVISWRLQRQMAHLDLE</sequence>
<dbReference type="NCBIfam" id="TIGR00229">
    <property type="entry name" value="sensory_box"/>
    <property type="match status" value="1"/>
</dbReference>
<name>A0ABS2ILK1_9GAMM</name>
<proteinExistence type="predicted"/>
<evidence type="ECO:0000256" key="1">
    <source>
        <dbReference type="SAM" id="Phobius"/>
    </source>
</evidence>
<dbReference type="SMART" id="SM00091">
    <property type="entry name" value="PAS"/>
    <property type="match status" value="1"/>
</dbReference>
<dbReference type="PROSITE" id="PS50887">
    <property type="entry name" value="GGDEF"/>
    <property type="match status" value="1"/>
</dbReference>
<dbReference type="Pfam" id="PF00990">
    <property type="entry name" value="GGDEF"/>
    <property type="match status" value="1"/>
</dbReference>
<keyword evidence="1" id="KW-0472">Membrane</keyword>
<dbReference type="InterPro" id="IPR000014">
    <property type="entry name" value="PAS"/>
</dbReference>
<evidence type="ECO:0000259" key="3">
    <source>
        <dbReference type="PROSITE" id="PS50883"/>
    </source>
</evidence>
<dbReference type="CDD" id="cd01949">
    <property type="entry name" value="GGDEF"/>
    <property type="match status" value="1"/>
</dbReference>
<protein>
    <submittedName>
        <fullName evidence="5">EAL domain-containing protein</fullName>
    </submittedName>
</protein>
<dbReference type="InterPro" id="IPR000160">
    <property type="entry name" value="GGDEF_dom"/>
</dbReference>
<dbReference type="Pfam" id="PF00989">
    <property type="entry name" value="PAS"/>
    <property type="match status" value="1"/>
</dbReference>
<dbReference type="Pfam" id="PF00563">
    <property type="entry name" value="EAL"/>
    <property type="match status" value="1"/>
</dbReference>
<dbReference type="SMART" id="SM00052">
    <property type="entry name" value="EAL"/>
    <property type="match status" value="1"/>
</dbReference>
<keyword evidence="6" id="KW-1185">Reference proteome</keyword>
<accession>A0ABS2ILK1</accession>
<feature type="domain" description="EAL" evidence="3">
    <location>
        <begin position="629"/>
        <end position="882"/>
    </location>
</feature>
<dbReference type="SUPFAM" id="SSF55785">
    <property type="entry name" value="PYP-like sensor domain (PAS domain)"/>
    <property type="match status" value="1"/>
</dbReference>
<dbReference type="PANTHER" id="PTHR44757">
    <property type="entry name" value="DIGUANYLATE CYCLASE DGCP"/>
    <property type="match status" value="1"/>
</dbReference>
<dbReference type="InterPro" id="IPR035919">
    <property type="entry name" value="EAL_sf"/>
</dbReference>
<feature type="transmembrane region" description="Helical" evidence="1">
    <location>
        <begin position="20"/>
        <end position="44"/>
    </location>
</feature>
<dbReference type="InterPro" id="IPR001633">
    <property type="entry name" value="EAL_dom"/>
</dbReference>